<comment type="caution">
    <text evidence="2">The sequence shown here is derived from an EMBL/GenBank/DDBJ whole genome shotgun (WGS) entry which is preliminary data.</text>
</comment>
<keyword evidence="3" id="KW-1185">Reference proteome</keyword>
<organism evidence="2 3">
    <name type="scientific">Riccia sorocarpa</name>
    <dbReference type="NCBI Taxonomy" id="122646"/>
    <lineage>
        <taxon>Eukaryota</taxon>
        <taxon>Viridiplantae</taxon>
        <taxon>Streptophyta</taxon>
        <taxon>Embryophyta</taxon>
        <taxon>Marchantiophyta</taxon>
        <taxon>Marchantiopsida</taxon>
        <taxon>Marchantiidae</taxon>
        <taxon>Marchantiales</taxon>
        <taxon>Ricciaceae</taxon>
        <taxon>Riccia</taxon>
    </lineage>
</organism>
<dbReference type="EMBL" id="JBJQOH010000002">
    <property type="protein sequence ID" value="KAL3696750.1"/>
    <property type="molecule type" value="Genomic_DNA"/>
</dbReference>
<gene>
    <name evidence="2" type="ORF">R1sor_010826</name>
</gene>
<accession>A0ABD3HZ44</accession>
<evidence type="ECO:0000313" key="2">
    <source>
        <dbReference type="EMBL" id="KAL3696750.1"/>
    </source>
</evidence>
<evidence type="ECO:0000313" key="3">
    <source>
        <dbReference type="Proteomes" id="UP001633002"/>
    </source>
</evidence>
<dbReference type="Proteomes" id="UP001633002">
    <property type="component" value="Unassembled WGS sequence"/>
</dbReference>
<feature type="region of interest" description="Disordered" evidence="1">
    <location>
        <begin position="83"/>
        <end position="167"/>
    </location>
</feature>
<reference evidence="2 3" key="1">
    <citation type="submission" date="2024-09" db="EMBL/GenBank/DDBJ databases">
        <title>Chromosome-scale assembly of Riccia sorocarpa.</title>
        <authorList>
            <person name="Paukszto L."/>
        </authorList>
    </citation>
    <scope>NUCLEOTIDE SEQUENCE [LARGE SCALE GENOMIC DNA]</scope>
    <source>
        <strain evidence="2">LP-2024</strain>
        <tissue evidence="2">Aerial parts of the thallus</tissue>
    </source>
</reference>
<name>A0ABD3HZ44_9MARC</name>
<sequence length="215" mass="24462">MDFSVTADTSRPRNMKQEARLRQTTINNKPPPKPTAKVLKPRKPRTVPPKDLDVSITVGIAGEDVIGETYDRLALFIQEKAKMGNLKRDPFDEIPSPLQHDAEDDDEHEDDEVKRDTEPEDYQQPAAEDNDRKPTPPRPSTPRARTKEDDDECGEYIDMDTYPLDDKSREEVMQELLGSGYNCLFRRTKVKNPPKPNDRDIPGINGGPPLYLSLH</sequence>
<dbReference type="AlphaFoldDB" id="A0ABD3HZ44"/>
<feature type="compositionally biased region" description="Acidic residues" evidence="1">
    <location>
        <begin position="149"/>
        <end position="158"/>
    </location>
</feature>
<evidence type="ECO:0000256" key="1">
    <source>
        <dbReference type="SAM" id="MobiDB-lite"/>
    </source>
</evidence>
<feature type="region of interest" description="Disordered" evidence="1">
    <location>
        <begin position="1"/>
        <end position="52"/>
    </location>
</feature>
<protein>
    <submittedName>
        <fullName evidence="2">Uncharacterized protein</fullName>
    </submittedName>
</protein>
<proteinExistence type="predicted"/>
<feature type="region of interest" description="Disordered" evidence="1">
    <location>
        <begin position="187"/>
        <end position="215"/>
    </location>
</feature>